<organism evidence="2 3">
    <name type="scientific">Adineta steineri</name>
    <dbReference type="NCBI Taxonomy" id="433720"/>
    <lineage>
        <taxon>Eukaryota</taxon>
        <taxon>Metazoa</taxon>
        <taxon>Spiralia</taxon>
        <taxon>Gnathifera</taxon>
        <taxon>Rotifera</taxon>
        <taxon>Eurotatoria</taxon>
        <taxon>Bdelloidea</taxon>
        <taxon>Adinetida</taxon>
        <taxon>Adinetidae</taxon>
        <taxon>Adineta</taxon>
    </lineage>
</organism>
<feature type="non-terminal residue" evidence="2">
    <location>
        <position position="1"/>
    </location>
</feature>
<evidence type="ECO:0000313" key="3">
    <source>
        <dbReference type="Proteomes" id="UP000663881"/>
    </source>
</evidence>
<evidence type="ECO:0000313" key="2">
    <source>
        <dbReference type="EMBL" id="CAF4367728.1"/>
    </source>
</evidence>
<comment type="caution">
    <text evidence="2">The sequence shown here is derived from an EMBL/GenBank/DDBJ whole genome shotgun (WGS) entry which is preliminary data.</text>
</comment>
<dbReference type="Proteomes" id="UP000663881">
    <property type="component" value="Unassembled WGS sequence"/>
</dbReference>
<proteinExistence type="predicted"/>
<name>A0A820M4Q7_9BILA</name>
<feature type="compositionally biased region" description="Polar residues" evidence="1">
    <location>
        <begin position="89"/>
        <end position="109"/>
    </location>
</feature>
<sequence length="109" mass="12107">MDVGHQHIGLLATPNPSPYVHFASIPRPAQSSELSQDGPPETTIMHEELNHMNDYNQPSHSIRSMPNIALAPVSPHHLYGSPSLRHYHLTQQPTDEQQILSSTESTGIR</sequence>
<dbReference type="AlphaFoldDB" id="A0A820M4Q7"/>
<evidence type="ECO:0000256" key="1">
    <source>
        <dbReference type="SAM" id="MobiDB-lite"/>
    </source>
</evidence>
<dbReference type="EMBL" id="CAJOAY010023632">
    <property type="protein sequence ID" value="CAF4367728.1"/>
    <property type="molecule type" value="Genomic_DNA"/>
</dbReference>
<gene>
    <name evidence="2" type="ORF">OKA104_LOCUS49672</name>
</gene>
<accession>A0A820M4Q7</accession>
<protein>
    <submittedName>
        <fullName evidence="2">Uncharacterized protein</fullName>
    </submittedName>
</protein>
<reference evidence="2" key="1">
    <citation type="submission" date="2021-02" db="EMBL/GenBank/DDBJ databases">
        <authorList>
            <person name="Nowell W R."/>
        </authorList>
    </citation>
    <scope>NUCLEOTIDE SEQUENCE</scope>
</reference>
<feature type="region of interest" description="Disordered" evidence="1">
    <location>
        <begin position="80"/>
        <end position="109"/>
    </location>
</feature>